<dbReference type="InterPro" id="IPR001753">
    <property type="entry name" value="Enoyl-CoA_hydra/iso"/>
</dbReference>
<dbReference type="Pfam" id="PF00378">
    <property type="entry name" value="ECH_1"/>
    <property type="match status" value="1"/>
</dbReference>
<evidence type="ECO:0000256" key="1">
    <source>
        <dbReference type="ARBA" id="ARBA00005254"/>
    </source>
</evidence>
<gene>
    <name evidence="2" type="ORF">EEX84_06210</name>
</gene>
<dbReference type="PANTHER" id="PTHR43684:SF4">
    <property type="entry name" value="ENOYL-COA HYDRATASE_ISOMERASE FAMILY PROTEIN (AFU_ORTHOLOGUE AFUA_1G01890)"/>
    <property type="match status" value="1"/>
</dbReference>
<dbReference type="AlphaFoldDB" id="A0A3M8P944"/>
<dbReference type="OrthoDB" id="9775794at2"/>
<dbReference type="GO" id="GO:0004300">
    <property type="term" value="F:enoyl-CoA hydratase activity"/>
    <property type="evidence" value="ECO:0007669"/>
    <property type="project" value="UniProtKB-EC"/>
</dbReference>
<accession>A0A3M8P944</accession>
<dbReference type="PANTHER" id="PTHR43684">
    <property type="match status" value="1"/>
</dbReference>
<dbReference type="EC" id="4.2.1.17" evidence="2"/>
<comment type="similarity">
    <text evidence="1">Belongs to the enoyl-CoA hydratase/isomerase family.</text>
</comment>
<organism evidence="2 3">
    <name type="scientific">Planococcus salinus</name>
    <dbReference type="NCBI Taxonomy" id="1848460"/>
    <lineage>
        <taxon>Bacteria</taxon>
        <taxon>Bacillati</taxon>
        <taxon>Bacillota</taxon>
        <taxon>Bacilli</taxon>
        <taxon>Bacillales</taxon>
        <taxon>Caryophanaceae</taxon>
        <taxon>Planococcus</taxon>
    </lineage>
</organism>
<reference evidence="2 3" key="1">
    <citation type="journal article" date="2018" name="Int. J. Syst. Evol. Microbiol.">
        <title>Planococcus salinus sp. nov., a moderately halophilic bacterium isolated from a saline-alkali soil.</title>
        <authorList>
            <person name="Gan L."/>
        </authorList>
    </citation>
    <scope>NUCLEOTIDE SEQUENCE [LARGE SCALE GENOMIC DNA]</scope>
    <source>
        <strain evidence="2 3">LCB217</strain>
    </source>
</reference>
<dbReference type="NCBIfam" id="NF006109">
    <property type="entry name" value="PRK08260.1"/>
    <property type="match status" value="1"/>
</dbReference>
<dbReference type="InterPro" id="IPR051053">
    <property type="entry name" value="ECH/Chromodomain_protein"/>
</dbReference>
<keyword evidence="2" id="KW-0456">Lyase</keyword>
<keyword evidence="3" id="KW-1185">Reference proteome</keyword>
<dbReference type="EMBL" id="RIAX01000003">
    <property type="protein sequence ID" value="RNF40225.1"/>
    <property type="molecule type" value="Genomic_DNA"/>
</dbReference>
<dbReference type="CDD" id="cd06558">
    <property type="entry name" value="crotonase-like"/>
    <property type="match status" value="1"/>
</dbReference>
<proteinExistence type="inferred from homology"/>
<dbReference type="Gene3D" id="3.90.226.10">
    <property type="entry name" value="2-enoyl-CoA Hydratase, Chain A, domain 1"/>
    <property type="match status" value="1"/>
</dbReference>
<dbReference type="Proteomes" id="UP000275473">
    <property type="component" value="Unassembled WGS sequence"/>
</dbReference>
<sequence length="276" mass="30169">METIKSEVLNGVRTITLSRPDRMNAFNALMLDEMLAELDAADADDETRAVIVTGEGKAFCAGADLGKGGATFDYTDAPKEEFRDEGGILTLRLYNMKKPVIAAINGAAIGVGITMTLPMDFRIAAPNSKMGFVFAARGIVPESNSSWFLPKIVGISKACDWIFTGRIFKAEEALQEGLVSEIVPPEELLKRANEKAREIADNTSAVSVALSRQLLWHMLGSDSPEEAHRLESKMLQWTGSRADAKEGVSSFLEKRKANFTMKVSEGMPDFLSSRKQ</sequence>
<comment type="caution">
    <text evidence="2">The sequence shown here is derived from an EMBL/GenBank/DDBJ whole genome shotgun (WGS) entry which is preliminary data.</text>
</comment>
<dbReference type="InterPro" id="IPR029045">
    <property type="entry name" value="ClpP/crotonase-like_dom_sf"/>
</dbReference>
<dbReference type="SUPFAM" id="SSF52096">
    <property type="entry name" value="ClpP/crotonase"/>
    <property type="match status" value="1"/>
</dbReference>
<name>A0A3M8P944_9BACL</name>
<dbReference type="RefSeq" id="WP_123164734.1">
    <property type="nucleotide sequence ID" value="NZ_RIAX01000003.1"/>
</dbReference>
<evidence type="ECO:0000313" key="3">
    <source>
        <dbReference type="Proteomes" id="UP000275473"/>
    </source>
</evidence>
<evidence type="ECO:0000313" key="2">
    <source>
        <dbReference type="EMBL" id="RNF40225.1"/>
    </source>
</evidence>
<protein>
    <submittedName>
        <fullName evidence="2">Enoyl-CoA hydratase</fullName>
        <ecNumber evidence="2">4.2.1.17</ecNumber>
    </submittedName>
</protein>